<dbReference type="EMBL" id="CP003653">
    <property type="protein sequence ID" value="AFZ35994.1"/>
    <property type="molecule type" value="Genomic_DNA"/>
</dbReference>
<evidence type="ECO:0000313" key="3">
    <source>
        <dbReference type="EMBL" id="AFZ35994.1"/>
    </source>
</evidence>
<feature type="transmembrane region" description="Helical" evidence="2">
    <location>
        <begin position="27"/>
        <end position="49"/>
    </location>
</feature>
<feature type="region of interest" description="Disordered" evidence="1">
    <location>
        <begin position="1"/>
        <end position="20"/>
    </location>
</feature>
<evidence type="ECO:0000313" key="4">
    <source>
        <dbReference type="Proteomes" id="UP000010473"/>
    </source>
</evidence>
<dbReference type="HOGENOM" id="CLU_157044_2_0_3"/>
<keyword evidence="2" id="KW-0472">Membrane</keyword>
<keyword evidence="2" id="KW-0812">Transmembrane</keyword>
<evidence type="ECO:0000256" key="2">
    <source>
        <dbReference type="SAM" id="Phobius"/>
    </source>
</evidence>
<dbReference type="InterPro" id="IPR021434">
    <property type="entry name" value="DUF3082"/>
</dbReference>
<dbReference type="Proteomes" id="UP000010473">
    <property type="component" value="Chromosome"/>
</dbReference>
<proteinExistence type="predicted"/>
<gene>
    <name evidence="3" type="ordered locus">Sta7437_2460</name>
</gene>
<dbReference type="OrthoDB" id="515558at2"/>
<dbReference type="PANTHER" id="PTHR35733:SF1">
    <property type="entry name" value="OS02G0307800 PROTEIN"/>
    <property type="match status" value="1"/>
</dbReference>
<organism evidence="3 4">
    <name type="scientific">Stanieria cyanosphaera (strain ATCC 29371 / PCC 7437)</name>
    <dbReference type="NCBI Taxonomy" id="111780"/>
    <lineage>
        <taxon>Bacteria</taxon>
        <taxon>Bacillati</taxon>
        <taxon>Cyanobacteriota</taxon>
        <taxon>Cyanophyceae</taxon>
        <taxon>Pleurocapsales</taxon>
        <taxon>Dermocarpellaceae</taxon>
        <taxon>Stanieria</taxon>
    </lineage>
</organism>
<name>K9XV98_STAC7</name>
<feature type="compositionally biased region" description="Polar residues" evidence="1">
    <location>
        <begin position="1"/>
        <end position="17"/>
    </location>
</feature>
<keyword evidence="2" id="KW-1133">Transmembrane helix</keyword>
<reference evidence="4" key="1">
    <citation type="journal article" date="2013" name="Proc. Natl. Acad. Sci. U.S.A.">
        <title>Improving the coverage of the cyanobacterial phylum using diversity-driven genome sequencing.</title>
        <authorList>
            <person name="Shih P.M."/>
            <person name="Wu D."/>
            <person name="Latifi A."/>
            <person name="Axen S.D."/>
            <person name="Fewer D.P."/>
            <person name="Talla E."/>
            <person name="Calteau A."/>
            <person name="Cai F."/>
            <person name="Tandeau de Marsac N."/>
            <person name="Rippka R."/>
            <person name="Herdman M."/>
            <person name="Sivonen K."/>
            <person name="Coursin T."/>
            <person name="Laurent T."/>
            <person name="Goodwin L."/>
            <person name="Nolan M."/>
            <person name="Davenport K.W."/>
            <person name="Han C.S."/>
            <person name="Rubin E.M."/>
            <person name="Eisen J.A."/>
            <person name="Woyke T."/>
            <person name="Gugger M."/>
            <person name="Kerfeld C.A."/>
        </authorList>
    </citation>
    <scope>NUCLEOTIDE SEQUENCE [LARGE SCALE GENOMIC DNA]</scope>
    <source>
        <strain evidence="4">ATCC 29371 / PCC 7437</strain>
    </source>
</reference>
<keyword evidence="4" id="KW-1185">Reference proteome</keyword>
<feature type="transmembrane region" description="Helical" evidence="2">
    <location>
        <begin position="69"/>
        <end position="96"/>
    </location>
</feature>
<protein>
    <recommendedName>
        <fullName evidence="5">DUF3082 domain-containing protein</fullName>
    </recommendedName>
</protein>
<dbReference type="STRING" id="111780.Sta7437_2460"/>
<dbReference type="PANTHER" id="PTHR35733">
    <property type="entry name" value="OS02G0307800 PROTEIN"/>
    <property type="match status" value="1"/>
</dbReference>
<dbReference type="AlphaFoldDB" id="K9XV98"/>
<evidence type="ECO:0000256" key="1">
    <source>
        <dbReference type="SAM" id="MobiDB-lite"/>
    </source>
</evidence>
<dbReference type="Pfam" id="PF11282">
    <property type="entry name" value="DUF3082"/>
    <property type="match status" value="1"/>
</dbReference>
<dbReference type="RefSeq" id="WP_015193662.1">
    <property type="nucleotide sequence ID" value="NC_019748.1"/>
</dbReference>
<dbReference type="KEGG" id="scs:Sta7437_2460"/>
<sequence length="110" mass="11516">MSQTKPQKQPSDLNTKSSAKKATPIRCFFGTVVSGGLAFGLYSLMSSIVQTYATKPVVADNLLVLRITVAVRTLVIGVAALGAGVFAFVALGLMLLGIQLTIQSLKEVSS</sequence>
<evidence type="ECO:0008006" key="5">
    <source>
        <dbReference type="Google" id="ProtNLM"/>
    </source>
</evidence>
<accession>K9XV98</accession>
<dbReference type="eggNOG" id="ENOG5032ZPB">
    <property type="taxonomic scope" value="Bacteria"/>
</dbReference>